<evidence type="ECO:0000256" key="8">
    <source>
        <dbReference type="ARBA" id="ARBA00079982"/>
    </source>
</evidence>
<organism evidence="11 12">
    <name type="scientific">Acropora cervicornis</name>
    <name type="common">Staghorn coral</name>
    <dbReference type="NCBI Taxonomy" id="6130"/>
    <lineage>
        <taxon>Eukaryota</taxon>
        <taxon>Metazoa</taxon>
        <taxon>Cnidaria</taxon>
        <taxon>Anthozoa</taxon>
        <taxon>Hexacorallia</taxon>
        <taxon>Scleractinia</taxon>
        <taxon>Astrocoeniina</taxon>
        <taxon>Acroporidae</taxon>
        <taxon>Acropora</taxon>
    </lineage>
</organism>
<dbReference type="InterPro" id="IPR012341">
    <property type="entry name" value="6hp_glycosidase-like_sf"/>
</dbReference>
<evidence type="ECO:0000313" key="11">
    <source>
        <dbReference type="EMBL" id="KAK2574281.1"/>
    </source>
</evidence>
<evidence type="ECO:0000256" key="5">
    <source>
        <dbReference type="ARBA" id="ARBA00053339"/>
    </source>
</evidence>
<feature type="signal peptide" evidence="9">
    <location>
        <begin position="1"/>
        <end position="35"/>
    </location>
</feature>
<reference evidence="11" key="1">
    <citation type="journal article" date="2023" name="G3 (Bethesda)">
        <title>Whole genome assembly and annotation of the endangered Caribbean coral Acropora cervicornis.</title>
        <authorList>
            <person name="Selwyn J.D."/>
            <person name="Vollmer S.V."/>
        </authorList>
    </citation>
    <scope>NUCLEOTIDE SEQUENCE</scope>
    <source>
        <strain evidence="11">K2</strain>
    </source>
</reference>
<feature type="chain" id="PRO_5042028731" description="Protein-glucosylgalactosylhydroxylysine glucosidase" evidence="9">
    <location>
        <begin position="36"/>
        <end position="721"/>
    </location>
</feature>
<dbReference type="Gene3D" id="2.60.420.10">
    <property type="entry name" value="Maltose phosphorylase, domain 3"/>
    <property type="match status" value="1"/>
</dbReference>
<comment type="function">
    <text evidence="5">Catalyzes the hydrolysis of glucose from the disaccharide unit linked to hydroxylysine residues of collagen and collagen-like proteins.</text>
</comment>
<dbReference type="EC" id="3.2.1.107" evidence="6"/>
<name>A0AAD9R7L0_ACRCE</name>
<evidence type="ECO:0000256" key="6">
    <source>
        <dbReference type="ARBA" id="ARBA00066430"/>
    </source>
</evidence>
<dbReference type="Gene3D" id="1.50.10.10">
    <property type="match status" value="1"/>
</dbReference>
<dbReference type="AlphaFoldDB" id="A0AAD9R7L0"/>
<feature type="domain" description="Glycoside hydrolase family 65 central catalytic" evidence="10">
    <location>
        <begin position="316"/>
        <end position="519"/>
    </location>
</feature>
<dbReference type="InterPro" id="IPR008928">
    <property type="entry name" value="6-hairpin_glycosidase_sf"/>
</dbReference>
<keyword evidence="9" id="KW-0732">Signal</keyword>
<dbReference type="PANTHER" id="PTHR11051">
    <property type="entry name" value="GLYCOSYL HYDROLASE-RELATED"/>
    <property type="match status" value="1"/>
</dbReference>
<comment type="catalytic activity">
    <reaction evidence="4">
        <text>(5R)-5-O-[alpha-D-glucosyl-(1-&gt;2)-beta-D-galactosyl]-5-hydroxy-L-lysyl-[collagen] + H2O = (5R)-5-O-(beta-D-galactosyl)-5-hydroxy-L-lysyl-[collagen] + D-glucose</text>
        <dbReference type="Rhea" id="RHEA:11068"/>
        <dbReference type="Rhea" id="RHEA-COMP:12753"/>
        <dbReference type="Rhea" id="RHEA-COMP:12754"/>
        <dbReference type="ChEBI" id="CHEBI:4167"/>
        <dbReference type="ChEBI" id="CHEBI:15377"/>
        <dbReference type="ChEBI" id="CHEBI:133443"/>
        <dbReference type="ChEBI" id="CHEBI:133452"/>
        <dbReference type="EC" id="3.2.1.107"/>
    </reaction>
</comment>
<dbReference type="EMBL" id="JARQWQ010000001">
    <property type="protein sequence ID" value="KAK2574281.1"/>
    <property type="molecule type" value="Genomic_DNA"/>
</dbReference>
<keyword evidence="3" id="KW-0326">Glycosidase</keyword>
<dbReference type="SUPFAM" id="SSF48208">
    <property type="entry name" value="Six-hairpin glycosidases"/>
    <property type="match status" value="1"/>
</dbReference>
<accession>A0AAD9R7L0</accession>
<dbReference type="Pfam" id="PF03632">
    <property type="entry name" value="Glyco_hydro_65m"/>
    <property type="match status" value="1"/>
</dbReference>
<dbReference type="GO" id="GO:0047402">
    <property type="term" value="F:protein-glucosylgalactosylhydroxylysine glucosidase activity"/>
    <property type="evidence" value="ECO:0007669"/>
    <property type="project" value="UniProtKB-EC"/>
</dbReference>
<keyword evidence="2" id="KW-0378">Hydrolase</keyword>
<comment type="similarity">
    <text evidence="1">Belongs to the glycosyl hydrolase 65 family.</text>
</comment>
<dbReference type="InterPro" id="IPR005195">
    <property type="entry name" value="Glyco_hydro_65_M"/>
</dbReference>
<comment type="caution">
    <text evidence="11">The sequence shown here is derived from an EMBL/GenBank/DDBJ whole genome shotgun (WGS) entry which is preliminary data.</text>
</comment>
<reference evidence="11" key="2">
    <citation type="journal article" date="2023" name="Science">
        <title>Genomic signatures of disease resistance in endangered staghorn corals.</title>
        <authorList>
            <person name="Vollmer S.V."/>
            <person name="Selwyn J.D."/>
            <person name="Despard B.A."/>
            <person name="Roesel C.L."/>
        </authorList>
    </citation>
    <scope>NUCLEOTIDE SEQUENCE</scope>
    <source>
        <strain evidence="11">K2</strain>
    </source>
</reference>
<evidence type="ECO:0000256" key="2">
    <source>
        <dbReference type="ARBA" id="ARBA00022801"/>
    </source>
</evidence>
<evidence type="ECO:0000313" key="12">
    <source>
        <dbReference type="Proteomes" id="UP001249851"/>
    </source>
</evidence>
<proteinExistence type="inferred from homology"/>
<gene>
    <name evidence="11" type="ORF">P5673_000426</name>
</gene>
<dbReference type="FunFam" id="1.50.10.10:FF:000023">
    <property type="entry name" value="Protein-glucosylgalactosylhydroxylysine glucosidase"/>
    <property type="match status" value="1"/>
</dbReference>
<dbReference type="GO" id="GO:0005975">
    <property type="term" value="P:carbohydrate metabolic process"/>
    <property type="evidence" value="ECO:0007669"/>
    <property type="project" value="InterPro"/>
</dbReference>
<evidence type="ECO:0000256" key="7">
    <source>
        <dbReference type="ARBA" id="ARBA00071505"/>
    </source>
</evidence>
<dbReference type="Proteomes" id="UP001249851">
    <property type="component" value="Unassembled WGS sequence"/>
</dbReference>
<dbReference type="PANTHER" id="PTHR11051:SF8">
    <property type="entry name" value="PROTEIN-GLUCOSYLGALACTOSYLHYDROXYLYSINE GLUCOSIDASE"/>
    <property type="match status" value="1"/>
</dbReference>
<evidence type="ECO:0000256" key="1">
    <source>
        <dbReference type="ARBA" id="ARBA00006768"/>
    </source>
</evidence>
<evidence type="ECO:0000256" key="3">
    <source>
        <dbReference type="ARBA" id="ARBA00023295"/>
    </source>
</evidence>
<evidence type="ECO:0000256" key="4">
    <source>
        <dbReference type="ARBA" id="ARBA00051415"/>
    </source>
</evidence>
<keyword evidence="12" id="KW-1185">Reference proteome</keyword>
<sequence length="721" mass="79787">MPSTRRSRRKASVVAVIGLSQSRLALLCFCHVVMAVPNATNFESPTLSNDPRLNPSVGNGYLATTVYSDTVYVSGIYNGRSTETPSHRARIPSNSAIVLRTNLSYNEATNEVFSLNVEQGVFYYRLVAGNFTLEQRIYAHRVYEHILVTEVTYKNMLRDSVSLNLTNNLGPPSADIEFKRVNLSRSSVENPKVKAMAGYIKITEEPGSAKLGVAVVWGDIPSLVEIQPSPKTQTLYFVTAVATSLDAKDFVTSAHEANKEAMQKPEMLLGSHVKAWKQLWDAGRIEVEGNLTLAQTVSGSLYYTLSSLRTSRVFGLSPGGLATDGYDGHVFWDQETWMFPPLVLLHQDLARTCLAYRFHRLQAAIDKAKNYGFKGAMFPWESALTGAEVCPGEIYSDYEQHIVGDIALAVKQQWLASGDRKWLENEAGPLIKATAEFWTSRAVYNDSKKAYVICKVMPPDEEAGVVNNSAYTNTIAKLNLEFAYEVLPNASERWKTIAANMYIPFDVTNAFHPEYDGYNGGEVKQADVILLGFPLMVNMSLNIRRNDLKFYEPRTNPRGPAMTKSMFAIGWLEVGDNARADKSFNQSFVNAKAPFMVWTENADGSGAVNFITGAGGFLQSLLFGYGGLRIHGNSKLLFNPRLPSGATLVRFIGVDYHGNSIDFAITGSECEVIVQSRMQSAPFLQLVIVRTGNKYPLELGFPVDFSNELVIIEIANDFANI</sequence>
<protein>
    <recommendedName>
        <fullName evidence="7">Protein-glucosylgalactosylhydroxylysine glucosidase</fullName>
        <ecNumber evidence="6">3.2.1.107</ecNumber>
    </recommendedName>
    <alternativeName>
        <fullName evidence="8">Acid trehalase-like protein 1</fullName>
    </alternativeName>
</protein>
<evidence type="ECO:0000259" key="10">
    <source>
        <dbReference type="Pfam" id="PF03632"/>
    </source>
</evidence>
<evidence type="ECO:0000256" key="9">
    <source>
        <dbReference type="SAM" id="SignalP"/>
    </source>
</evidence>